<comment type="caution">
    <text evidence="4">The sequence shown here is derived from an EMBL/GenBank/DDBJ whole genome shotgun (WGS) entry which is preliminary data.</text>
</comment>
<proteinExistence type="predicted"/>
<evidence type="ECO:0000313" key="5">
    <source>
        <dbReference type="Proteomes" id="UP000573603"/>
    </source>
</evidence>
<dbReference type="InterPro" id="IPR013736">
    <property type="entry name" value="Xaa-Pro_dipept_C"/>
</dbReference>
<dbReference type="EMBL" id="JABEVY010000329">
    <property type="protein sequence ID" value="KAF5236478.1"/>
    <property type="molecule type" value="Genomic_DNA"/>
</dbReference>
<dbReference type="InterPro" id="IPR000383">
    <property type="entry name" value="Xaa-Pro-like_dom"/>
</dbReference>
<name>A0A8H5DUQ3_9HYPO</name>
<evidence type="ECO:0000259" key="3">
    <source>
        <dbReference type="SMART" id="SM00939"/>
    </source>
</evidence>
<dbReference type="Proteomes" id="UP000573603">
    <property type="component" value="Unassembled WGS sequence"/>
</dbReference>
<accession>A0A8H5DUQ3</accession>
<dbReference type="InterPro" id="IPR029058">
    <property type="entry name" value="AB_hydrolase_fold"/>
</dbReference>
<dbReference type="InterPro" id="IPR050585">
    <property type="entry name" value="Xaa-Pro_dipeptidyl-ppase/CocE"/>
</dbReference>
<gene>
    <name evidence="4" type="ORF">FANTH_11246</name>
</gene>
<feature type="region of interest" description="Disordered" evidence="2">
    <location>
        <begin position="128"/>
        <end position="170"/>
    </location>
</feature>
<feature type="domain" description="Xaa-Pro dipeptidyl-peptidase C-terminal" evidence="3">
    <location>
        <begin position="556"/>
        <end position="800"/>
    </location>
</feature>
<evidence type="ECO:0000256" key="2">
    <source>
        <dbReference type="SAM" id="MobiDB-lite"/>
    </source>
</evidence>
<dbReference type="Pfam" id="PF02129">
    <property type="entry name" value="Peptidase_S15"/>
    <property type="match status" value="1"/>
</dbReference>
<dbReference type="AlphaFoldDB" id="A0A8H5DUQ3"/>
<sequence length="809" mass="91854">MQSFVVIMPRRSETRLYIYGGGFSLSQPSYSQEVRPFTVSEFFIKTQSEICIKSTEILAIRYCAHREMHAKMKESKLLAKEARDAQQEHIPKIFPFYWNPPFLLPFDYNINIVKDAVDLIASPSRKQRGRQKALSVDDDELDIDESEDDEEIEEEEAEEGEGDDDDDISVKDTIEVRETYRVSDIRKTDMKKCPEFRDWHVPSSGIRPKEKNGNVTYNINIEFNCRDFCVMTSMREQLSFTDKVFPWKPSVGPKEVFPAFDASNCQFTDNEYGMSIELNHDIPLRDGVKLRGDVFRPLNSSTTKTPIVLAITPYGKQSPFDITKVRPSKGFDAGFDGVRFSKYVVFEGSDPVFWTKNGFAYVAVDARGSFASEGETITFVSCYDGVDAYDVIEYLGTRPWSNGHVGMIGASALGAIQWQAAALQPPHLSAIMVQDGWTCLYRELAWKGGVLHPNFMRKLNDKYMSHGNRVGSKVVDLSRASEEHPYIDEFWRHYQPAVQNITCAVYAISSLADNGIHTPGTIRGYLASSSQAKYLELHPFRKWEWQLTDESLERQLCFFNRYLDGPDRRGAESVDFWPRVRLNVTEKHNAGTWRSEDEFPLARTVRTRFSLSPSQELASIHSPTSNPGSACVTYTAKSGSVYWQKTFSAPTEITGTSRLHLKVATTAKDADVFVTLQKLDRHGNIVYFPYHTFINDGHVAWGWLRASKRKLAPEESKIGDEVSHTYLEEDAEMLQPQVPAEMDIGIQPSSTLFRAGETLRVVVQGHDFGEYSSVSDIPRAETGINGDETISVFLYDSYLEVPVVLSRWF</sequence>
<dbReference type="PANTHER" id="PTHR43056:SF10">
    <property type="entry name" value="COCE_NOND FAMILY, PUTATIVE (AFU_ORTHOLOGUE AFUA_7G00600)-RELATED"/>
    <property type="match status" value="1"/>
</dbReference>
<dbReference type="InterPro" id="IPR008979">
    <property type="entry name" value="Galactose-bd-like_sf"/>
</dbReference>
<keyword evidence="1" id="KW-0378">Hydrolase</keyword>
<dbReference type="NCBIfam" id="TIGR00976">
    <property type="entry name" value="CocE_NonD"/>
    <property type="match status" value="1"/>
</dbReference>
<keyword evidence="5" id="KW-1185">Reference proteome</keyword>
<organism evidence="4 5">
    <name type="scientific">Fusarium anthophilum</name>
    <dbReference type="NCBI Taxonomy" id="48485"/>
    <lineage>
        <taxon>Eukaryota</taxon>
        <taxon>Fungi</taxon>
        <taxon>Dikarya</taxon>
        <taxon>Ascomycota</taxon>
        <taxon>Pezizomycotina</taxon>
        <taxon>Sordariomycetes</taxon>
        <taxon>Hypocreomycetidae</taxon>
        <taxon>Hypocreales</taxon>
        <taxon>Nectriaceae</taxon>
        <taxon>Fusarium</taxon>
        <taxon>Fusarium fujikuroi species complex</taxon>
    </lineage>
</organism>
<dbReference type="Gene3D" id="3.40.50.1820">
    <property type="entry name" value="alpha/beta hydrolase"/>
    <property type="match status" value="1"/>
</dbReference>
<evidence type="ECO:0000256" key="1">
    <source>
        <dbReference type="ARBA" id="ARBA00022801"/>
    </source>
</evidence>
<feature type="compositionally biased region" description="Acidic residues" evidence="2">
    <location>
        <begin position="136"/>
        <end position="167"/>
    </location>
</feature>
<dbReference type="Pfam" id="PF08530">
    <property type="entry name" value="PepX_C"/>
    <property type="match status" value="1"/>
</dbReference>
<dbReference type="InterPro" id="IPR005674">
    <property type="entry name" value="CocE/Ser_esterase"/>
</dbReference>
<protein>
    <recommendedName>
        <fullName evidence="3">Xaa-Pro dipeptidyl-peptidase C-terminal domain-containing protein</fullName>
    </recommendedName>
</protein>
<dbReference type="Gene3D" id="2.60.120.260">
    <property type="entry name" value="Galactose-binding domain-like"/>
    <property type="match status" value="1"/>
</dbReference>
<dbReference type="PANTHER" id="PTHR43056">
    <property type="entry name" value="PEPTIDASE S9 PROLYL OLIGOPEPTIDASE"/>
    <property type="match status" value="1"/>
</dbReference>
<reference evidence="4 5" key="1">
    <citation type="journal article" date="2020" name="BMC Genomics">
        <title>Correction to: Identification and distribution of gene clusters required for synthesis of sphingolipid metabolism inhibitors in diverse species of the filamentous fungus Fusarium.</title>
        <authorList>
            <person name="Kim H.S."/>
            <person name="Lohmar J.M."/>
            <person name="Busman M."/>
            <person name="Brown D.W."/>
            <person name="Naumann T.A."/>
            <person name="Divon H.H."/>
            <person name="Lysoe E."/>
            <person name="Uhlig S."/>
            <person name="Proctor R.H."/>
        </authorList>
    </citation>
    <scope>NUCLEOTIDE SEQUENCE [LARGE SCALE GENOMIC DNA]</scope>
    <source>
        <strain evidence="4 5">NRRL 25214</strain>
    </source>
</reference>
<dbReference type="SUPFAM" id="SSF49785">
    <property type="entry name" value="Galactose-binding domain-like"/>
    <property type="match status" value="1"/>
</dbReference>
<dbReference type="GO" id="GO:0008239">
    <property type="term" value="F:dipeptidyl-peptidase activity"/>
    <property type="evidence" value="ECO:0007669"/>
    <property type="project" value="InterPro"/>
</dbReference>
<dbReference type="Gene3D" id="1.10.3020.20">
    <property type="match status" value="1"/>
</dbReference>
<dbReference type="SMART" id="SM00939">
    <property type="entry name" value="PepX_C"/>
    <property type="match status" value="1"/>
</dbReference>
<dbReference type="SUPFAM" id="SSF53474">
    <property type="entry name" value="alpha/beta-Hydrolases"/>
    <property type="match status" value="1"/>
</dbReference>
<evidence type="ECO:0000313" key="4">
    <source>
        <dbReference type="EMBL" id="KAF5236478.1"/>
    </source>
</evidence>